<keyword evidence="5" id="KW-0121">Carboxypeptidase</keyword>
<dbReference type="AlphaFoldDB" id="A0A4R6IKK9"/>
<name>A0A4R6IKK9_9SPHI</name>
<dbReference type="Proteomes" id="UP000295499">
    <property type="component" value="Unassembled WGS sequence"/>
</dbReference>
<dbReference type="GO" id="GO:0004180">
    <property type="term" value="F:carboxypeptidase activity"/>
    <property type="evidence" value="ECO:0007669"/>
    <property type="project" value="UniProtKB-KW"/>
</dbReference>
<keyword evidence="2" id="KW-0472">Membrane</keyword>
<dbReference type="GO" id="GO:0009279">
    <property type="term" value="C:cell outer membrane"/>
    <property type="evidence" value="ECO:0007669"/>
    <property type="project" value="UniProtKB-SubCell"/>
</dbReference>
<gene>
    <name evidence="5" type="ORF">CLV32_1537</name>
</gene>
<evidence type="ECO:0000313" key="5">
    <source>
        <dbReference type="EMBL" id="TDO22561.1"/>
    </source>
</evidence>
<keyword evidence="3" id="KW-0998">Cell outer membrane</keyword>
<comment type="caution">
    <text evidence="5">The sequence shown here is derived from an EMBL/GenBank/DDBJ whole genome shotgun (WGS) entry which is preliminary data.</text>
</comment>
<keyword evidence="6" id="KW-1185">Reference proteome</keyword>
<organism evidence="5 6">
    <name type="scientific">Pedobacter duraquae</name>
    <dbReference type="NCBI Taxonomy" id="425511"/>
    <lineage>
        <taxon>Bacteria</taxon>
        <taxon>Pseudomonadati</taxon>
        <taxon>Bacteroidota</taxon>
        <taxon>Sphingobacteriia</taxon>
        <taxon>Sphingobacteriales</taxon>
        <taxon>Sphingobacteriaceae</taxon>
        <taxon>Pedobacter</taxon>
    </lineage>
</organism>
<keyword evidence="5" id="KW-0645">Protease</keyword>
<dbReference type="InterPro" id="IPR041700">
    <property type="entry name" value="OMP_b-brl_3"/>
</dbReference>
<evidence type="ECO:0000256" key="3">
    <source>
        <dbReference type="ARBA" id="ARBA00023237"/>
    </source>
</evidence>
<dbReference type="SUPFAM" id="SSF49464">
    <property type="entry name" value="Carboxypeptidase regulatory domain-like"/>
    <property type="match status" value="1"/>
</dbReference>
<evidence type="ECO:0000313" key="6">
    <source>
        <dbReference type="Proteomes" id="UP000295499"/>
    </source>
</evidence>
<dbReference type="Gene3D" id="2.40.170.20">
    <property type="entry name" value="TonB-dependent receptor, beta-barrel domain"/>
    <property type="match status" value="1"/>
</dbReference>
<feature type="domain" description="Outer membrane protein beta-barrel" evidence="4">
    <location>
        <begin position="450"/>
        <end position="914"/>
    </location>
</feature>
<proteinExistence type="predicted"/>
<comment type="subcellular location">
    <subcellularLocation>
        <location evidence="1">Cell outer membrane</location>
    </subcellularLocation>
</comment>
<evidence type="ECO:0000256" key="2">
    <source>
        <dbReference type="ARBA" id="ARBA00023136"/>
    </source>
</evidence>
<reference evidence="5 6" key="1">
    <citation type="submission" date="2019-03" db="EMBL/GenBank/DDBJ databases">
        <title>Genomic Encyclopedia of Archaeal and Bacterial Type Strains, Phase II (KMG-II): from individual species to whole genera.</title>
        <authorList>
            <person name="Goeker M."/>
        </authorList>
    </citation>
    <scope>NUCLEOTIDE SEQUENCE [LARGE SCALE GENOMIC DNA]</scope>
    <source>
        <strain evidence="5 6">DSM 19034</strain>
    </source>
</reference>
<dbReference type="SUPFAM" id="SSF56935">
    <property type="entry name" value="Porins"/>
    <property type="match status" value="1"/>
</dbReference>
<dbReference type="EMBL" id="SNWM01000002">
    <property type="protein sequence ID" value="TDO22561.1"/>
    <property type="molecule type" value="Genomic_DNA"/>
</dbReference>
<keyword evidence="5" id="KW-0378">Hydrolase</keyword>
<evidence type="ECO:0000256" key="1">
    <source>
        <dbReference type="ARBA" id="ARBA00004442"/>
    </source>
</evidence>
<evidence type="ECO:0000259" key="4">
    <source>
        <dbReference type="Pfam" id="PF14905"/>
    </source>
</evidence>
<protein>
    <submittedName>
        <fullName evidence="5">Carboxypeptidase family protein</fullName>
    </submittedName>
</protein>
<sequence length="921" mass="102097">MLLLAVSGFAQNKYLVKGTTVDTAARLKLLNSSISVLNAKDSTLKSFTRTAADGSFEINKLQKGKYILMVTYPGYADYIEAFTLDSTKSEKDFGTLHMLLKSKLLEDVLIKGTAAAIKINGDTTEFNAAAYTIQPNSKVEDLLKQLPGIQVDKDGKITAQGKTVSKVLVDGEEFFGDDPTLVTKNIRGDMVDKVQLFEKKSDQAAFTGIDDGQKSQTINIKLKEDKKNGYFGKLDAGIGNDGYYETQAQFNRFKGKMKFSAYGTLSNTGKTGLSWQDNSKMNSGGMEILDNGIIMISGGGGSDELDSFDGRYTGDGIPVAASGGLHYDTKWDSDKKSINTNFKTGAITIDGAVNTISQNNLPSGVIISNSDQTSHNYIFRNKLDATYQIKLDSMSNLKISVDGMAKKTNTSTGYIARSFRGDDTRLNASDRTVSNDGTQQVFNASAFYTKKFRKKGRTLSLNLSEAIRKNESTGFLRSDNTFYATTGAFEREEIVDQLKTVNANSNILTGNLTYTEPIAKYLSIVFNYGLSMNQSISDRKSFNKSASGNYDMLDTQFSNDFKLTQIGNQGGAIANFNRKKTVINIGTKVALINFDQLDRYTNNKFDRNFVNWNPQASYQYKISSQQSFSIRYSGSTRQPSVDQIQPVRVNTDPLNVTLGNENLRPSFTNNFSAYYDSYKVIGNRSLYASINYSFTENSIVSNTTTDLEGRSTFQSINLTGKRPSNYYGYLSYYRKMKIFTDINVGLSGNLNKSTSFNYVTYNGKTELNQNSSGEYSANLSLSKNVEKKFSAYVNGGPNYSTGSSSIQKELNNDGWGFRSRFSATGYLPAKFEISTDGDYLFRGATKSFDEDFTRLIWNASVSRKFLKGDQLKASIKVNDLLNQNTGFNRSASGNFITQTSSLTIQRYFMCSVTWDFNKMGK</sequence>
<dbReference type="InterPro" id="IPR036942">
    <property type="entry name" value="Beta-barrel_TonB_sf"/>
</dbReference>
<accession>A0A4R6IKK9</accession>
<dbReference type="OrthoDB" id="1086219at2"/>
<dbReference type="Gene3D" id="2.60.40.1120">
    <property type="entry name" value="Carboxypeptidase-like, regulatory domain"/>
    <property type="match status" value="1"/>
</dbReference>
<dbReference type="InterPro" id="IPR008969">
    <property type="entry name" value="CarboxyPept-like_regulatory"/>
</dbReference>
<dbReference type="Pfam" id="PF14905">
    <property type="entry name" value="OMP_b-brl_3"/>
    <property type="match status" value="1"/>
</dbReference>